<dbReference type="WBParaSite" id="TCNE_0001686001-mRNA-1">
    <property type="protein sequence ID" value="TCNE_0001686001-mRNA-1"/>
    <property type="gene ID" value="TCNE_0001686001"/>
</dbReference>
<dbReference type="Proteomes" id="UP000050794">
    <property type="component" value="Unassembled WGS sequence"/>
</dbReference>
<name>A0A183V7Y9_TOXCA</name>
<dbReference type="AlphaFoldDB" id="A0A183V7Y9"/>
<evidence type="ECO:0000313" key="2">
    <source>
        <dbReference type="Proteomes" id="UP000050794"/>
    </source>
</evidence>
<evidence type="ECO:0000313" key="1">
    <source>
        <dbReference type="EMBL" id="VDM48181.1"/>
    </source>
</evidence>
<gene>
    <name evidence="1" type="ORF">TCNE_LOCUS16860</name>
</gene>
<protein>
    <submittedName>
        <fullName evidence="3">Secreted protein</fullName>
    </submittedName>
</protein>
<sequence>MVCGSNFLAERPCCVTVGAGTMVKKLASHSPHKRSFRKNTSLEDMEKRARNLGKVGQRSVWRNVSGEA</sequence>
<organism evidence="2 3">
    <name type="scientific">Toxocara canis</name>
    <name type="common">Canine roundworm</name>
    <dbReference type="NCBI Taxonomy" id="6265"/>
    <lineage>
        <taxon>Eukaryota</taxon>
        <taxon>Metazoa</taxon>
        <taxon>Ecdysozoa</taxon>
        <taxon>Nematoda</taxon>
        <taxon>Chromadorea</taxon>
        <taxon>Rhabditida</taxon>
        <taxon>Spirurina</taxon>
        <taxon>Ascaridomorpha</taxon>
        <taxon>Ascaridoidea</taxon>
        <taxon>Toxocaridae</taxon>
        <taxon>Toxocara</taxon>
    </lineage>
</organism>
<reference evidence="1 2" key="2">
    <citation type="submission" date="2018-11" db="EMBL/GenBank/DDBJ databases">
        <authorList>
            <consortium name="Pathogen Informatics"/>
        </authorList>
    </citation>
    <scope>NUCLEOTIDE SEQUENCE [LARGE SCALE GENOMIC DNA]</scope>
</reference>
<dbReference type="EMBL" id="UYWY01023951">
    <property type="protein sequence ID" value="VDM48181.1"/>
    <property type="molecule type" value="Genomic_DNA"/>
</dbReference>
<accession>A0A183V7Y9</accession>
<keyword evidence="2" id="KW-1185">Reference proteome</keyword>
<reference evidence="3" key="1">
    <citation type="submission" date="2016-06" db="UniProtKB">
        <authorList>
            <consortium name="WormBaseParasite"/>
        </authorList>
    </citation>
    <scope>IDENTIFICATION</scope>
</reference>
<proteinExistence type="predicted"/>
<evidence type="ECO:0000313" key="3">
    <source>
        <dbReference type="WBParaSite" id="TCNE_0001686001-mRNA-1"/>
    </source>
</evidence>